<keyword evidence="3 6" id="KW-0808">Transferase</keyword>
<dbReference type="NCBIfam" id="TIGR03124">
    <property type="entry name" value="citrate_citX"/>
    <property type="match status" value="1"/>
</dbReference>
<evidence type="ECO:0000256" key="3">
    <source>
        <dbReference type="ARBA" id="ARBA00022679"/>
    </source>
</evidence>
<evidence type="ECO:0000256" key="4">
    <source>
        <dbReference type="ARBA" id="ARBA00022695"/>
    </source>
</evidence>
<gene>
    <name evidence="6" type="primary">citX</name>
    <name evidence="6" type="ORF">RHD99_17880</name>
</gene>
<evidence type="ECO:0000313" key="7">
    <source>
        <dbReference type="Proteomes" id="UP001246690"/>
    </source>
</evidence>
<dbReference type="EMBL" id="CP133838">
    <property type="protein sequence ID" value="WMY73309.1"/>
    <property type="molecule type" value="Genomic_DNA"/>
</dbReference>
<evidence type="ECO:0000256" key="2">
    <source>
        <dbReference type="ARBA" id="ARBA00016314"/>
    </source>
</evidence>
<evidence type="ECO:0000256" key="5">
    <source>
        <dbReference type="ARBA" id="ARBA00048574"/>
    </source>
</evidence>
<keyword evidence="4 6" id="KW-0548">Nucleotidyltransferase</keyword>
<dbReference type="GO" id="GO:0016829">
    <property type="term" value="F:lyase activity"/>
    <property type="evidence" value="ECO:0007669"/>
    <property type="project" value="UniProtKB-KW"/>
</dbReference>
<organism evidence="6 7">
    <name type="scientific">Buttiauxella selenatireducens</name>
    <dbReference type="NCBI Taxonomy" id="3073902"/>
    <lineage>
        <taxon>Bacteria</taxon>
        <taxon>Pseudomonadati</taxon>
        <taxon>Pseudomonadota</taxon>
        <taxon>Gammaproteobacteria</taxon>
        <taxon>Enterobacterales</taxon>
        <taxon>Enterobacteriaceae</taxon>
        <taxon>Buttiauxella</taxon>
    </lineage>
</organism>
<dbReference type="NCBIfam" id="NF002383">
    <property type="entry name" value="PRK01392.1"/>
    <property type="match status" value="1"/>
</dbReference>
<sequence>MPMYISSATHAVVNLPELLASREARQTRQQEWLTQHGATLISLTVVAPGPVKDSVLTRRIFNYALRAIRQLAEDSGWEIKRQSCLSPATGPEALLAINAPANLVKQAAIELEQRHVLGRLWDIDVLTPQGKILSRSDFSLPARRCLVCTQTAAVCARERAHPQAELLNRMEALLHDADSSASR</sequence>
<keyword evidence="7" id="KW-1185">Reference proteome</keyword>
<evidence type="ECO:0000256" key="1">
    <source>
        <dbReference type="ARBA" id="ARBA00012524"/>
    </source>
</evidence>
<evidence type="ECO:0000313" key="6">
    <source>
        <dbReference type="EMBL" id="WMY73309.1"/>
    </source>
</evidence>
<dbReference type="Proteomes" id="UP001246690">
    <property type="component" value="Chromosome"/>
</dbReference>
<dbReference type="Pfam" id="PF03802">
    <property type="entry name" value="CitX"/>
    <property type="match status" value="1"/>
</dbReference>
<dbReference type="EC" id="2.7.7.61" evidence="1"/>
<dbReference type="GO" id="GO:0050519">
    <property type="term" value="F:holo-citrate lyase synthase activity"/>
    <property type="evidence" value="ECO:0007669"/>
    <property type="project" value="UniProtKB-EC"/>
</dbReference>
<proteinExistence type="predicted"/>
<comment type="catalytic activity">
    <reaction evidence="5">
        <text>apo-[citrate lyase ACP] + 2'-(5''-triphospho-alpha-D-ribosyl)-3'-dephospho-CoA = holo-[citrate lyase ACP] + diphosphate</text>
        <dbReference type="Rhea" id="RHEA:16333"/>
        <dbReference type="Rhea" id="RHEA-COMP:10157"/>
        <dbReference type="Rhea" id="RHEA-COMP:10158"/>
        <dbReference type="ChEBI" id="CHEBI:29999"/>
        <dbReference type="ChEBI" id="CHEBI:33019"/>
        <dbReference type="ChEBI" id="CHEBI:61378"/>
        <dbReference type="ChEBI" id="CHEBI:82683"/>
        <dbReference type="EC" id="2.7.7.61"/>
    </reaction>
</comment>
<dbReference type="RefSeq" id="WP_309875648.1">
    <property type="nucleotide sequence ID" value="NZ_CP133838.1"/>
</dbReference>
<dbReference type="InterPro" id="IPR005551">
    <property type="entry name" value="CitX"/>
</dbReference>
<protein>
    <recommendedName>
        <fullName evidence="2">Apo-citrate lyase phosphoribosyl-dephospho-CoA transferase</fullName>
        <ecNumber evidence="1">2.7.7.61</ecNumber>
    </recommendedName>
</protein>
<name>A0ABY9S711_9ENTR</name>
<reference evidence="6 7" key="1">
    <citation type="submission" date="2023-09" db="EMBL/GenBank/DDBJ databases">
        <title>Buttiauxella selenatireducens sp. nov., isolated from the rhizosphere of Cardamine hupingshanesis.</title>
        <authorList>
            <person name="Zhang S."/>
            <person name="Xu Z."/>
            <person name="Wang H."/>
            <person name="Guo Y."/>
        </authorList>
    </citation>
    <scope>NUCLEOTIDE SEQUENCE [LARGE SCALE GENOMIC DNA]</scope>
    <source>
        <strain evidence="6 7">R73</strain>
    </source>
</reference>
<keyword evidence="6" id="KW-0456">Lyase</keyword>
<accession>A0ABY9S711</accession>